<keyword evidence="1" id="KW-1133">Transmembrane helix</keyword>
<evidence type="ECO:0000313" key="3">
    <source>
        <dbReference type="Proteomes" id="UP000091820"/>
    </source>
</evidence>
<dbReference type="Proteomes" id="UP000091820">
    <property type="component" value="Unassembled WGS sequence"/>
</dbReference>
<reference evidence="3" key="1">
    <citation type="submission" date="2014-03" db="EMBL/GenBank/DDBJ databases">
        <authorList>
            <person name="Aksoy S."/>
            <person name="Warren W."/>
            <person name="Wilson R.K."/>
        </authorList>
    </citation>
    <scope>NUCLEOTIDE SEQUENCE [LARGE SCALE GENOMIC DNA]</scope>
    <source>
        <strain evidence="3">IAEA</strain>
    </source>
</reference>
<proteinExistence type="predicted"/>
<evidence type="ECO:0000256" key="1">
    <source>
        <dbReference type="SAM" id="Phobius"/>
    </source>
</evidence>
<dbReference type="AlphaFoldDB" id="A0A1A9W672"/>
<reference evidence="2" key="2">
    <citation type="submission" date="2020-05" db="UniProtKB">
        <authorList>
            <consortium name="EnsemblMetazoa"/>
        </authorList>
    </citation>
    <scope>IDENTIFICATION</scope>
    <source>
        <strain evidence="2">IAEA</strain>
    </source>
</reference>
<dbReference type="VEuPathDB" id="VectorBase:GBRI007684"/>
<feature type="transmembrane region" description="Helical" evidence="1">
    <location>
        <begin position="45"/>
        <end position="69"/>
    </location>
</feature>
<sequence length="162" mass="19130">MKKLIKNKQTDIRTDIDAHLQLMHIKGLCISAENVPYSDASMHKVWQAFLSAMLTLYVMFSLLSMMLFTSADTLRPLKKKEASRIEGKMLIFQRCVFRLLLKEDTKLYKEKREYGTDKKEEYYSLKYLHFRINMITISQTTKTKSNQMTIILIRHIISAEIR</sequence>
<organism evidence="2 3">
    <name type="scientific">Glossina brevipalpis</name>
    <dbReference type="NCBI Taxonomy" id="37001"/>
    <lineage>
        <taxon>Eukaryota</taxon>
        <taxon>Metazoa</taxon>
        <taxon>Ecdysozoa</taxon>
        <taxon>Arthropoda</taxon>
        <taxon>Hexapoda</taxon>
        <taxon>Insecta</taxon>
        <taxon>Pterygota</taxon>
        <taxon>Neoptera</taxon>
        <taxon>Endopterygota</taxon>
        <taxon>Diptera</taxon>
        <taxon>Brachycera</taxon>
        <taxon>Muscomorpha</taxon>
        <taxon>Hippoboscoidea</taxon>
        <taxon>Glossinidae</taxon>
        <taxon>Glossina</taxon>
    </lineage>
</organism>
<evidence type="ECO:0000313" key="2">
    <source>
        <dbReference type="EnsemblMetazoa" id="GBRI007684-PA"/>
    </source>
</evidence>
<protein>
    <submittedName>
        <fullName evidence="2">Uncharacterized protein</fullName>
    </submittedName>
</protein>
<keyword evidence="3" id="KW-1185">Reference proteome</keyword>
<accession>A0A1A9W672</accession>
<keyword evidence="1" id="KW-0472">Membrane</keyword>
<keyword evidence="1" id="KW-0812">Transmembrane</keyword>
<dbReference type="EnsemblMetazoa" id="GBRI007684-RA">
    <property type="protein sequence ID" value="GBRI007684-PA"/>
    <property type="gene ID" value="GBRI007684"/>
</dbReference>
<name>A0A1A9W672_9MUSC</name>